<feature type="domain" description="ZAD" evidence="12">
    <location>
        <begin position="11"/>
        <end position="86"/>
    </location>
</feature>
<gene>
    <name evidence="14" type="primary">LOC113509293</name>
</gene>
<keyword evidence="13" id="KW-1185">Reference proteome</keyword>
<feature type="domain" description="C2H2-type" evidence="11">
    <location>
        <begin position="224"/>
        <end position="251"/>
    </location>
</feature>
<evidence type="ECO:0000313" key="14">
    <source>
        <dbReference type="RefSeq" id="XP_026748410.2"/>
    </source>
</evidence>
<feature type="domain" description="C2H2-type" evidence="11">
    <location>
        <begin position="256"/>
        <end position="283"/>
    </location>
</feature>
<keyword evidence="5 10" id="KW-0862">Zinc</keyword>
<feature type="binding site" evidence="10">
    <location>
        <position position="59"/>
    </location>
    <ligand>
        <name>Zn(2+)</name>
        <dbReference type="ChEBI" id="CHEBI:29105"/>
    </ligand>
</feature>
<dbReference type="PANTHER" id="PTHR24394">
    <property type="entry name" value="ZINC FINGER PROTEIN"/>
    <property type="match status" value="1"/>
</dbReference>
<evidence type="ECO:0000256" key="2">
    <source>
        <dbReference type="ARBA" id="ARBA00022723"/>
    </source>
</evidence>
<evidence type="ECO:0000256" key="1">
    <source>
        <dbReference type="ARBA" id="ARBA00004123"/>
    </source>
</evidence>
<comment type="subcellular location">
    <subcellularLocation>
        <location evidence="1">Nucleus</location>
    </subcellularLocation>
</comment>
<dbReference type="Pfam" id="PF12874">
    <property type="entry name" value="zf-met"/>
    <property type="match status" value="1"/>
</dbReference>
<dbReference type="SMART" id="SM00868">
    <property type="entry name" value="zf-AD"/>
    <property type="match status" value="1"/>
</dbReference>
<keyword evidence="6" id="KW-0805">Transcription regulation</keyword>
<reference evidence="14" key="1">
    <citation type="submission" date="2025-08" db="UniProtKB">
        <authorList>
            <consortium name="RefSeq"/>
        </authorList>
    </citation>
    <scope>IDENTIFICATION</scope>
    <source>
        <tissue evidence="14">Whole larvae</tissue>
    </source>
</reference>
<keyword evidence="8" id="KW-0539">Nucleus</keyword>
<dbReference type="GO" id="GO:0008270">
    <property type="term" value="F:zinc ion binding"/>
    <property type="evidence" value="ECO:0007669"/>
    <property type="project" value="UniProtKB-UniRule"/>
</dbReference>
<dbReference type="PROSITE" id="PS50157">
    <property type="entry name" value="ZINC_FINGER_C2H2_2"/>
    <property type="match status" value="11"/>
</dbReference>
<feature type="binding site" evidence="10">
    <location>
        <position position="62"/>
    </location>
    <ligand>
        <name>Zn(2+)</name>
        <dbReference type="ChEBI" id="CHEBI:29105"/>
    </ligand>
</feature>
<evidence type="ECO:0000259" key="12">
    <source>
        <dbReference type="PROSITE" id="PS51915"/>
    </source>
</evidence>
<evidence type="ECO:0000256" key="5">
    <source>
        <dbReference type="ARBA" id="ARBA00022833"/>
    </source>
</evidence>
<accession>A0A6J1W6W4</accession>
<keyword evidence="3" id="KW-0677">Repeat</keyword>
<dbReference type="InterPro" id="IPR036236">
    <property type="entry name" value="Znf_C2H2_sf"/>
</dbReference>
<feature type="binding site" evidence="10">
    <location>
        <position position="13"/>
    </location>
    <ligand>
        <name>Zn(2+)</name>
        <dbReference type="ChEBI" id="CHEBI:29105"/>
    </ligand>
</feature>
<dbReference type="Gene3D" id="3.30.160.60">
    <property type="entry name" value="Classic Zinc Finger"/>
    <property type="match status" value="9"/>
</dbReference>
<feature type="domain" description="C2H2-type" evidence="11">
    <location>
        <begin position="315"/>
        <end position="342"/>
    </location>
</feature>
<dbReference type="InterPro" id="IPR012934">
    <property type="entry name" value="Znf_AD"/>
</dbReference>
<keyword evidence="2 10" id="KW-0479">Metal-binding</keyword>
<feature type="domain" description="C2H2-type" evidence="11">
    <location>
        <begin position="286"/>
        <end position="314"/>
    </location>
</feature>
<keyword evidence="7" id="KW-0804">Transcription</keyword>
<dbReference type="Proteomes" id="UP001652740">
    <property type="component" value="Unplaced"/>
</dbReference>
<feature type="domain" description="C2H2-type" evidence="11">
    <location>
        <begin position="483"/>
        <end position="510"/>
    </location>
</feature>
<evidence type="ECO:0000256" key="4">
    <source>
        <dbReference type="ARBA" id="ARBA00022771"/>
    </source>
</evidence>
<dbReference type="PANTHER" id="PTHR24394:SF48">
    <property type="entry name" value="ZINC FINGER PROTEIN 771"/>
    <property type="match status" value="1"/>
</dbReference>
<dbReference type="KEGG" id="gmw:113509293"/>
<dbReference type="Pfam" id="PF07776">
    <property type="entry name" value="zf-AD"/>
    <property type="match status" value="1"/>
</dbReference>
<dbReference type="GO" id="GO:0043565">
    <property type="term" value="F:sequence-specific DNA binding"/>
    <property type="evidence" value="ECO:0007669"/>
    <property type="project" value="TreeGrafter"/>
</dbReference>
<evidence type="ECO:0000259" key="11">
    <source>
        <dbReference type="PROSITE" id="PS50157"/>
    </source>
</evidence>
<protein>
    <submittedName>
        <fullName evidence="14">Zinc finger protein OZF-like</fullName>
    </submittedName>
</protein>
<proteinExistence type="predicted"/>
<dbReference type="Pfam" id="PF00096">
    <property type="entry name" value="zf-C2H2"/>
    <property type="match status" value="9"/>
</dbReference>
<feature type="domain" description="C2H2-type" evidence="11">
    <location>
        <begin position="511"/>
        <end position="538"/>
    </location>
</feature>
<evidence type="ECO:0000256" key="3">
    <source>
        <dbReference type="ARBA" id="ARBA00022737"/>
    </source>
</evidence>
<dbReference type="PROSITE" id="PS51915">
    <property type="entry name" value="ZAD"/>
    <property type="match status" value="1"/>
</dbReference>
<dbReference type="Gene3D" id="3.40.1800.20">
    <property type="match status" value="1"/>
</dbReference>
<feature type="domain" description="C2H2-type" evidence="11">
    <location>
        <begin position="399"/>
        <end position="426"/>
    </location>
</feature>
<evidence type="ECO:0000256" key="9">
    <source>
        <dbReference type="PROSITE-ProRule" id="PRU00042"/>
    </source>
</evidence>
<dbReference type="InParanoid" id="A0A6J1W6W4"/>
<feature type="binding site" evidence="10">
    <location>
        <position position="16"/>
    </location>
    <ligand>
        <name>Zn(2+)</name>
        <dbReference type="ChEBI" id="CHEBI:29105"/>
    </ligand>
</feature>
<feature type="domain" description="C2H2-type" evidence="11">
    <location>
        <begin position="455"/>
        <end position="482"/>
    </location>
</feature>
<feature type="domain" description="C2H2-type" evidence="11">
    <location>
        <begin position="343"/>
        <end position="370"/>
    </location>
</feature>
<dbReference type="InterPro" id="IPR013087">
    <property type="entry name" value="Znf_C2H2_type"/>
</dbReference>
<evidence type="ECO:0000256" key="8">
    <source>
        <dbReference type="ARBA" id="ARBA00023242"/>
    </source>
</evidence>
<dbReference type="RefSeq" id="XP_026748410.2">
    <property type="nucleotide sequence ID" value="XM_026892609.3"/>
</dbReference>
<evidence type="ECO:0000256" key="6">
    <source>
        <dbReference type="ARBA" id="ARBA00023015"/>
    </source>
</evidence>
<feature type="domain" description="C2H2-type" evidence="11">
    <location>
        <begin position="427"/>
        <end position="454"/>
    </location>
</feature>
<sequence>MANKIKPSAMNICRVCLSESSDMTSLFMKLCDDRTIMEVLNFVTNIDVKMCNRLPKQVCSECKEKLFKADEFKRRCIESENILNDIFTSYKSELDKTLTPKNAVIKEEIPLETFDIVVQEPLQSSLIVNNEKEFKNDLIFNEVSEYKKVNVNKSNIPIKLDKNEVIKQEVKEDMEFHNGDANHYDDNSFELIEKEEKITFEIEIDKPLMKSPKLEKLNCNKKAYRCHRCDIKFDNVTEWKFHRKIHSGSQGEEIQYQCSMCNRKFSRKSSLTNHLRHHQVKDSVMFTCVTCKREFKHQAHLDNHILSVHTRNEGFTCTYCTTSFTNKESLELHLESHKTEKKHQCKICSKSFYMQSTLTDHMRTHTGEKPYLCSICGKGFSQNNNLQQHVMRHQGHKPFKCEDCERSFVTKGELQAHKRKHSGAHPFVCDDCGNGFTTSSSLVKHRRIHTGERPYPCEFCPMRFKASSTLKNHRRTHTGEKPYQCSHCEKAFVQRNDLVSHIRCHTGERPYVCTTCGQAYRKASSLKVHVKVHNKEKDINLSILHDMSVV</sequence>
<evidence type="ECO:0000256" key="7">
    <source>
        <dbReference type="ARBA" id="ARBA00023163"/>
    </source>
</evidence>
<name>A0A6J1W6W4_GALME</name>
<dbReference type="PROSITE" id="PS00028">
    <property type="entry name" value="ZINC_FINGER_C2H2_1"/>
    <property type="match status" value="11"/>
</dbReference>
<organism evidence="13 14">
    <name type="scientific">Galleria mellonella</name>
    <name type="common">Greater wax moth</name>
    <dbReference type="NCBI Taxonomy" id="7137"/>
    <lineage>
        <taxon>Eukaryota</taxon>
        <taxon>Metazoa</taxon>
        <taxon>Ecdysozoa</taxon>
        <taxon>Arthropoda</taxon>
        <taxon>Hexapoda</taxon>
        <taxon>Insecta</taxon>
        <taxon>Pterygota</taxon>
        <taxon>Neoptera</taxon>
        <taxon>Endopterygota</taxon>
        <taxon>Lepidoptera</taxon>
        <taxon>Glossata</taxon>
        <taxon>Ditrysia</taxon>
        <taxon>Pyraloidea</taxon>
        <taxon>Pyralidae</taxon>
        <taxon>Galleriinae</taxon>
        <taxon>Galleria</taxon>
    </lineage>
</organism>
<evidence type="ECO:0000256" key="10">
    <source>
        <dbReference type="PROSITE-ProRule" id="PRU01263"/>
    </source>
</evidence>
<keyword evidence="4 9" id="KW-0863">Zinc-finger</keyword>
<dbReference type="SMART" id="SM00355">
    <property type="entry name" value="ZnF_C2H2"/>
    <property type="match status" value="11"/>
</dbReference>
<evidence type="ECO:0000313" key="13">
    <source>
        <dbReference type="Proteomes" id="UP001652740"/>
    </source>
</evidence>
<dbReference type="GO" id="GO:0005634">
    <property type="term" value="C:nucleus"/>
    <property type="evidence" value="ECO:0007669"/>
    <property type="project" value="UniProtKB-SubCell"/>
</dbReference>
<dbReference type="GeneID" id="113509293"/>
<feature type="domain" description="C2H2-type" evidence="11">
    <location>
        <begin position="371"/>
        <end position="398"/>
    </location>
</feature>
<dbReference type="GO" id="GO:0003690">
    <property type="term" value="F:double-stranded DNA binding"/>
    <property type="evidence" value="ECO:0007669"/>
    <property type="project" value="UniProtKB-ARBA"/>
</dbReference>
<dbReference type="SUPFAM" id="SSF57667">
    <property type="entry name" value="beta-beta-alpha zinc fingers"/>
    <property type="match status" value="6"/>
</dbReference>
<dbReference type="AlphaFoldDB" id="A0A6J1W6W4"/>
<dbReference type="SUPFAM" id="SSF57716">
    <property type="entry name" value="Glucocorticoid receptor-like (DNA-binding domain)"/>
    <property type="match status" value="1"/>
</dbReference>
<dbReference type="GO" id="GO:0000981">
    <property type="term" value="F:DNA-binding transcription factor activity, RNA polymerase II-specific"/>
    <property type="evidence" value="ECO:0007669"/>
    <property type="project" value="TreeGrafter"/>
</dbReference>